<sequence>MRSYTCSDLFATRKRARGCAVQHCPLSCRESDAGWTMYMTHEITPCRCDRYVPMSRSDSITCLTKHLRNNCETPANNRRHLRTTCEWHKKGDR</sequence>
<protein>
    <submittedName>
        <fullName evidence="1">Uncharacterized protein</fullName>
    </submittedName>
</protein>
<name>A0A5C3N5W9_9AGAM</name>
<organism evidence="1 2">
    <name type="scientific">Heliocybe sulcata</name>
    <dbReference type="NCBI Taxonomy" id="5364"/>
    <lineage>
        <taxon>Eukaryota</taxon>
        <taxon>Fungi</taxon>
        <taxon>Dikarya</taxon>
        <taxon>Basidiomycota</taxon>
        <taxon>Agaricomycotina</taxon>
        <taxon>Agaricomycetes</taxon>
        <taxon>Gloeophyllales</taxon>
        <taxon>Gloeophyllaceae</taxon>
        <taxon>Heliocybe</taxon>
    </lineage>
</organism>
<dbReference type="AlphaFoldDB" id="A0A5C3N5W9"/>
<evidence type="ECO:0000313" key="2">
    <source>
        <dbReference type="Proteomes" id="UP000305948"/>
    </source>
</evidence>
<dbReference type="Proteomes" id="UP000305948">
    <property type="component" value="Unassembled WGS sequence"/>
</dbReference>
<reference evidence="1 2" key="1">
    <citation type="journal article" date="2019" name="Nat. Ecol. Evol.">
        <title>Megaphylogeny resolves global patterns of mushroom evolution.</title>
        <authorList>
            <person name="Varga T."/>
            <person name="Krizsan K."/>
            <person name="Foldi C."/>
            <person name="Dima B."/>
            <person name="Sanchez-Garcia M."/>
            <person name="Sanchez-Ramirez S."/>
            <person name="Szollosi G.J."/>
            <person name="Szarkandi J.G."/>
            <person name="Papp V."/>
            <person name="Albert L."/>
            <person name="Andreopoulos W."/>
            <person name="Angelini C."/>
            <person name="Antonin V."/>
            <person name="Barry K.W."/>
            <person name="Bougher N.L."/>
            <person name="Buchanan P."/>
            <person name="Buyck B."/>
            <person name="Bense V."/>
            <person name="Catcheside P."/>
            <person name="Chovatia M."/>
            <person name="Cooper J."/>
            <person name="Damon W."/>
            <person name="Desjardin D."/>
            <person name="Finy P."/>
            <person name="Geml J."/>
            <person name="Haridas S."/>
            <person name="Hughes K."/>
            <person name="Justo A."/>
            <person name="Karasinski D."/>
            <person name="Kautmanova I."/>
            <person name="Kiss B."/>
            <person name="Kocsube S."/>
            <person name="Kotiranta H."/>
            <person name="LaButti K.M."/>
            <person name="Lechner B.E."/>
            <person name="Liimatainen K."/>
            <person name="Lipzen A."/>
            <person name="Lukacs Z."/>
            <person name="Mihaltcheva S."/>
            <person name="Morgado L.N."/>
            <person name="Niskanen T."/>
            <person name="Noordeloos M.E."/>
            <person name="Ohm R.A."/>
            <person name="Ortiz-Santana B."/>
            <person name="Ovrebo C."/>
            <person name="Racz N."/>
            <person name="Riley R."/>
            <person name="Savchenko A."/>
            <person name="Shiryaev A."/>
            <person name="Soop K."/>
            <person name="Spirin V."/>
            <person name="Szebenyi C."/>
            <person name="Tomsovsky M."/>
            <person name="Tulloss R.E."/>
            <person name="Uehling J."/>
            <person name="Grigoriev I.V."/>
            <person name="Vagvolgyi C."/>
            <person name="Papp T."/>
            <person name="Martin F.M."/>
            <person name="Miettinen O."/>
            <person name="Hibbett D.S."/>
            <person name="Nagy L.G."/>
        </authorList>
    </citation>
    <scope>NUCLEOTIDE SEQUENCE [LARGE SCALE GENOMIC DNA]</scope>
    <source>
        <strain evidence="1 2">OMC1185</strain>
    </source>
</reference>
<proteinExistence type="predicted"/>
<keyword evidence="2" id="KW-1185">Reference proteome</keyword>
<dbReference type="EMBL" id="ML213508">
    <property type="protein sequence ID" value="TFK53074.1"/>
    <property type="molecule type" value="Genomic_DNA"/>
</dbReference>
<gene>
    <name evidence="1" type="ORF">OE88DRAFT_1656900</name>
</gene>
<evidence type="ECO:0000313" key="1">
    <source>
        <dbReference type="EMBL" id="TFK53074.1"/>
    </source>
</evidence>
<accession>A0A5C3N5W9</accession>